<accession>A0AAD9P8U0</accession>
<protein>
    <recommendedName>
        <fullName evidence="3">LIM zinc-binding domain-containing protein</fullName>
    </recommendedName>
</protein>
<comment type="caution">
    <text evidence="1">The sequence shown here is derived from an EMBL/GenBank/DDBJ whole genome shotgun (WGS) entry which is preliminary data.</text>
</comment>
<name>A0AAD9P8U0_RIDPI</name>
<proteinExistence type="predicted"/>
<evidence type="ECO:0000313" key="1">
    <source>
        <dbReference type="EMBL" id="KAK2190319.1"/>
    </source>
</evidence>
<evidence type="ECO:0000313" key="2">
    <source>
        <dbReference type="Proteomes" id="UP001209878"/>
    </source>
</evidence>
<organism evidence="1 2">
    <name type="scientific">Ridgeia piscesae</name>
    <name type="common">Tubeworm</name>
    <dbReference type="NCBI Taxonomy" id="27915"/>
    <lineage>
        <taxon>Eukaryota</taxon>
        <taxon>Metazoa</taxon>
        <taxon>Spiralia</taxon>
        <taxon>Lophotrochozoa</taxon>
        <taxon>Annelida</taxon>
        <taxon>Polychaeta</taxon>
        <taxon>Sedentaria</taxon>
        <taxon>Canalipalpata</taxon>
        <taxon>Sabellida</taxon>
        <taxon>Siboglinidae</taxon>
        <taxon>Ridgeia</taxon>
    </lineage>
</organism>
<gene>
    <name evidence="1" type="ORF">NP493_84g01008</name>
</gene>
<dbReference type="AlphaFoldDB" id="A0AAD9P8U0"/>
<dbReference type="Proteomes" id="UP001209878">
    <property type="component" value="Unassembled WGS sequence"/>
</dbReference>
<dbReference type="EMBL" id="JAODUO010000083">
    <property type="protein sequence ID" value="KAK2190319.1"/>
    <property type="molecule type" value="Genomic_DNA"/>
</dbReference>
<dbReference type="Gene3D" id="2.10.110.10">
    <property type="entry name" value="Cysteine Rich Protein"/>
    <property type="match status" value="1"/>
</dbReference>
<reference evidence="1" key="1">
    <citation type="journal article" date="2023" name="Mol. Biol. Evol.">
        <title>Third-Generation Sequencing Reveals the Adaptive Role of the Epigenome in Three Deep-Sea Polychaetes.</title>
        <authorList>
            <person name="Perez M."/>
            <person name="Aroh O."/>
            <person name="Sun Y."/>
            <person name="Lan Y."/>
            <person name="Juniper S.K."/>
            <person name="Young C.R."/>
            <person name="Angers B."/>
            <person name="Qian P.Y."/>
        </authorList>
    </citation>
    <scope>NUCLEOTIDE SEQUENCE</scope>
    <source>
        <strain evidence="1">R07B-5</strain>
    </source>
</reference>
<evidence type="ECO:0008006" key="3">
    <source>
        <dbReference type="Google" id="ProtNLM"/>
    </source>
</evidence>
<keyword evidence="2" id="KW-1185">Reference proteome</keyword>
<sequence length="123" mass="13890">MDKGKRIVYVSCDVTTVAPSYTPLPKKRGTLRDASHHFAKGSASGVTLVNSIFSENDVFERQWFRRGDTCRGSVRRCHRMSLRTARERDTDVCSSCGFVVNGDCHQVSVRQRVYHAACFKCAR</sequence>